<sequence>MSELVHVQLGGALANRFGRHWHLRASNAAQAINLIDANKPGLNAWIRRNAKVYDRYHIQITTKSGATWSVDETEYMMKGAGKDVEKIRITPIPKGRGGKTLGYVQVAIGAAMVVIGAFTEIFTAGTSSALVVAGMSMMMGGLAQILSPQAKNPEVRQADNSDSFYFDGPQNTTNQGNPVQLNYGEEILVGSQIASSSITIDQI</sequence>
<proteinExistence type="predicted"/>
<accession>A0A483J1F8</accession>
<dbReference type="RefSeq" id="WP_032410395.1">
    <property type="nucleotide sequence ID" value="NZ_BQHA01000040.1"/>
</dbReference>
<comment type="caution">
    <text evidence="2">The sequence shown here is derived from an EMBL/GenBank/DDBJ whole genome shotgun (WGS) entry which is preliminary data.</text>
</comment>
<feature type="region of interest" description="Disordered" evidence="1">
    <location>
        <begin position="157"/>
        <end position="177"/>
    </location>
</feature>
<evidence type="ECO:0000313" key="2">
    <source>
        <dbReference type="EMBL" id="TCX36649.1"/>
    </source>
</evidence>
<reference evidence="2" key="1">
    <citation type="submission" date="2019-01" db="EMBL/GenBank/DDBJ databases">
        <authorList>
            <person name="Lista F."/>
            <person name="Anselmo A."/>
        </authorList>
    </citation>
    <scope>NUCLEOTIDE SEQUENCE</scope>
    <source>
        <strain evidence="2">13S</strain>
    </source>
</reference>
<evidence type="ECO:0000256" key="1">
    <source>
        <dbReference type="SAM" id="MobiDB-lite"/>
    </source>
</evidence>
<organism evidence="2">
    <name type="scientific">Klebsiella pneumoniae</name>
    <dbReference type="NCBI Taxonomy" id="573"/>
    <lineage>
        <taxon>Bacteria</taxon>
        <taxon>Pseudomonadati</taxon>
        <taxon>Pseudomonadota</taxon>
        <taxon>Gammaproteobacteria</taxon>
        <taxon>Enterobacterales</taxon>
        <taxon>Enterobacteriaceae</taxon>
        <taxon>Klebsiella/Raoultella group</taxon>
        <taxon>Klebsiella</taxon>
        <taxon>Klebsiella pneumoniae complex</taxon>
    </lineage>
</organism>
<gene>
    <name evidence="2" type="ORF">ETE75_20530</name>
</gene>
<name>A0A483J1F8_KLEPN</name>
<dbReference type="AlphaFoldDB" id="A0A483J1F8"/>
<protein>
    <submittedName>
        <fullName evidence="2">Tail assembly protein</fullName>
    </submittedName>
</protein>
<dbReference type="EMBL" id="SDCJ01000016">
    <property type="protein sequence ID" value="TCX36649.1"/>
    <property type="molecule type" value="Genomic_DNA"/>
</dbReference>
<feature type="compositionally biased region" description="Polar residues" evidence="1">
    <location>
        <begin position="160"/>
        <end position="177"/>
    </location>
</feature>